<feature type="region of interest" description="Disordered" evidence="1">
    <location>
        <begin position="82"/>
        <end position="111"/>
    </location>
</feature>
<proteinExistence type="predicted"/>
<keyword evidence="2" id="KW-0732">Signal</keyword>
<dbReference type="SUPFAM" id="SSF50939">
    <property type="entry name" value="Sialidases"/>
    <property type="match status" value="1"/>
</dbReference>
<dbReference type="Proteomes" id="UP000051096">
    <property type="component" value="Unassembled WGS sequence"/>
</dbReference>
<evidence type="ECO:0000256" key="1">
    <source>
        <dbReference type="SAM" id="MobiDB-lite"/>
    </source>
</evidence>
<evidence type="ECO:0000313" key="3">
    <source>
        <dbReference type="EMBL" id="KPK69525.1"/>
    </source>
</evidence>
<reference evidence="3 4" key="1">
    <citation type="journal article" date="2015" name="Microbiome">
        <title>Genomic resolution of linkages in carbon, nitrogen, and sulfur cycling among widespread estuary sediment bacteria.</title>
        <authorList>
            <person name="Baker B.J."/>
            <person name="Lazar C.S."/>
            <person name="Teske A.P."/>
            <person name="Dick G.J."/>
        </authorList>
    </citation>
    <scope>NUCLEOTIDE SEQUENCE [LARGE SCALE GENOMIC DNA]</scope>
    <source>
        <strain evidence="3">SM23_60</strain>
    </source>
</reference>
<protein>
    <recommendedName>
        <fullName evidence="5">Exo-alpha-sialidase</fullName>
    </recommendedName>
</protein>
<organism evidence="3 4">
    <name type="scientific">candidate division WOR_3 bacterium SM23_60</name>
    <dbReference type="NCBI Taxonomy" id="1703780"/>
    <lineage>
        <taxon>Bacteria</taxon>
        <taxon>Bacteria division WOR-3</taxon>
    </lineage>
</organism>
<accession>A0A0S8G903</accession>
<feature type="signal peptide" evidence="2">
    <location>
        <begin position="1"/>
        <end position="18"/>
    </location>
</feature>
<evidence type="ECO:0000256" key="2">
    <source>
        <dbReference type="SAM" id="SignalP"/>
    </source>
</evidence>
<evidence type="ECO:0008006" key="5">
    <source>
        <dbReference type="Google" id="ProtNLM"/>
    </source>
</evidence>
<gene>
    <name evidence="3" type="ORF">AMJ87_10400</name>
</gene>
<dbReference type="EMBL" id="LJUO01000123">
    <property type="protein sequence ID" value="KPK69525.1"/>
    <property type="molecule type" value="Genomic_DNA"/>
</dbReference>
<sequence>MKKLVISMLSMFAVLALAHDVSMVGTDGQQTPPISIELPADFDFDAAQAELKQARTQGDTQRARMLGQMIHQYWLEHREMEPDPVFNGTSTNPAPEQQGEDRGPSGPLPLWGDDVLIDPRDGAQQVQMASTSWGELYAIAVLKDGADDWLLVRRSTDNGATWTTYHEYNFGTDYNMSSPGIFMSNDTIIMSYILEQTSSGDHIVFVRVCVPGPSDNVIYWGSPTGYYDATCEHFSVCTDGVIWGSGHYVYATWVENYMPDSTRLMTATSEDINVSSWEVPPVVIQDTDNGAEINETSIAFGSGTDALWIAAGAHPIGYPFVFDEFIVGYISTNYGSSWSDDSLITSHGNNTDEYEPAIAGAHNNTNWVVLHTTADTTTHANRDVYNTYSLNDGGSWTTEVWIDAHENFLADVWADNNGIGFFGACRQNDASSERIRFKQCSIPQSWTASFLVNDDISGVLSNVYGPSVTYNEGTAQEACVA</sequence>
<evidence type="ECO:0000313" key="4">
    <source>
        <dbReference type="Proteomes" id="UP000051096"/>
    </source>
</evidence>
<comment type="caution">
    <text evidence="3">The sequence shown here is derived from an EMBL/GenBank/DDBJ whole genome shotgun (WGS) entry which is preliminary data.</text>
</comment>
<dbReference type="Gene3D" id="2.120.10.10">
    <property type="match status" value="1"/>
</dbReference>
<feature type="non-terminal residue" evidence="3">
    <location>
        <position position="481"/>
    </location>
</feature>
<dbReference type="AlphaFoldDB" id="A0A0S8G903"/>
<feature type="chain" id="PRO_5006646754" description="Exo-alpha-sialidase" evidence="2">
    <location>
        <begin position="19"/>
        <end position="481"/>
    </location>
</feature>
<dbReference type="InterPro" id="IPR036278">
    <property type="entry name" value="Sialidase_sf"/>
</dbReference>
<name>A0A0S8G903_UNCW3</name>